<keyword evidence="6" id="KW-0276">Fatty acid metabolism</keyword>
<comment type="similarity">
    <text evidence="2">Belongs to the fatty acid desaturase type 1 family.</text>
</comment>
<evidence type="ECO:0000313" key="16">
    <source>
        <dbReference type="Proteomes" id="UP000013776"/>
    </source>
</evidence>
<dbReference type="EMBL" id="CAHR02000034">
    <property type="protein sequence ID" value="CCG81290.1"/>
    <property type="molecule type" value="Genomic_DNA"/>
</dbReference>
<dbReference type="InterPro" id="IPR001522">
    <property type="entry name" value="FADS-1_CS"/>
</dbReference>
<dbReference type="AlphaFoldDB" id="R4X7E4"/>
<feature type="transmembrane region" description="Helical" evidence="13">
    <location>
        <begin position="110"/>
        <end position="129"/>
    </location>
</feature>
<keyword evidence="4 13" id="KW-0812">Transmembrane</keyword>
<comment type="subcellular location">
    <subcellularLocation>
        <location evidence="1">Membrane</location>
        <topology evidence="1">Multi-pass membrane protein</topology>
    </subcellularLocation>
</comment>
<comment type="caution">
    <text evidence="15">The sequence shown here is derived from an EMBL/GenBank/DDBJ whole genome shotgun (WGS) entry which is preliminary data.</text>
</comment>
<dbReference type="InterPro" id="IPR036400">
    <property type="entry name" value="Cyt_B5-like_heme/steroid_sf"/>
</dbReference>
<reference evidence="15 16" key="1">
    <citation type="journal article" date="2013" name="MBio">
        <title>Genome sequencing of the plant pathogen Taphrina deformans, the causal agent of peach leaf curl.</title>
        <authorList>
            <person name="Cisse O.H."/>
            <person name="Almeida J.M.G.C.F."/>
            <person name="Fonseca A."/>
            <person name="Kumar A.A."/>
            <person name="Salojaervi J."/>
            <person name="Overmyer K."/>
            <person name="Hauser P.M."/>
            <person name="Pagni M."/>
        </authorList>
    </citation>
    <scope>NUCLEOTIDE SEQUENCE [LARGE SCALE GENOMIC DNA]</scope>
    <source>
        <strain evidence="16">PYCC 5710 / ATCC 11124 / CBS 356.35 / IMI 108563 / JCM 9778 / NBRC 8474</strain>
    </source>
</reference>
<evidence type="ECO:0000259" key="14">
    <source>
        <dbReference type="PROSITE" id="PS50255"/>
    </source>
</evidence>
<dbReference type="Pfam" id="PF00487">
    <property type="entry name" value="FA_desaturase"/>
    <property type="match status" value="1"/>
</dbReference>
<keyword evidence="9" id="KW-0408">Iron</keyword>
<evidence type="ECO:0000256" key="3">
    <source>
        <dbReference type="ARBA" id="ARBA00022516"/>
    </source>
</evidence>
<dbReference type="PROSITE" id="PS00476">
    <property type="entry name" value="FATTY_ACID_DESATUR_1"/>
    <property type="match status" value="1"/>
</dbReference>
<dbReference type="SUPFAM" id="SSF55856">
    <property type="entry name" value="Cytochrome b5-like heme/steroid binding domain"/>
    <property type="match status" value="1"/>
</dbReference>
<evidence type="ECO:0000256" key="11">
    <source>
        <dbReference type="ARBA" id="ARBA00023136"/>
    </source>
</evidence>
<keyword evidence="8" id="KW-0560">Oxidoreductase</keyword>
<dbReference type="Pfam" id="PF00173">
    <property type="entry name" value="Cyt-b5"/>
    <property type="match status" value="1"/>
</dbReference>
<evidence type="ECO:0000256" key="1">
    <source>
        <dbReference type="ARBA" id="ARBA00004141"/>
    </source>
</evidence>
<keyword evidence="5" id="KW-0479">Metal-binding</keyword>
<dbReference type="SMART" id="SM01117">
    <property type="entry name" value="Cyt-b5"/>
    <property type="match status" value="1"/>
</dbReference>
<evidence type="ECO:0000256" key="2">
    <source>
        <dbReference type="ARBA" id="ARBA00009295"/>
    </source>
</evidence>
<feature type="transmembrane region" description="Helical" evidence="13">
    <location>
        <begin position="6"/>
        <end position="23"/>
    </location>
</feature>
<feature type="transmembrane region" description="Helical" evidence="13">
    <location>
        <begin position="83"/>
        <end position="104"/>
    </location>
</feature>
<evidence type="ECO:0000256" key="6">
    <source>
        <dbReference type="ARBA" id="ARBA00022832"/>
    </source>
</evidence>
<keyword evidence="16" id="KW-1185">Reference proteome</keyword>
<dbReference type="GO" id="GO:0005506">
    <property type="term" value="F:iron ion binding"/>
    <property type="evidence" value="ECO:0007669"/>
    <property type="project" value="TreeGrafter"/>
</dbReference>
<dbReference type="GO" id="GO:0006636">
    <property type="term" value="P:unsaturated fatty acid biosynthetic process"/>
    <property type="evidence" value="ECO:0007669"/>
    <property type="project" value="TreeGrafter"/>
</dbReference>
<protein>
    <submittedName>
        <fullName evidence="15">Stearoyl-CoA desaturase</fullName>
    </submittedName>
</protein>
<dbReference type="InterPro" id="IPR015876">
    <property type="entry name" value="Acyl-CoA_DS"/>
</dbReference>
<name>R4X7E4_TAPDE</name>
<dbReference type="VEuPathDB" id="FungiDB:TAPDE_001023"/>
<keyword evidence="3" id="KW-0444">Lipid biosynthesis</keyword>
<evidence type="ECO:0000256" key="5">
    <source>
        <dbReference type="ARBA" id="ARBA00022723"/>
    </source>
</evidence>
<dbReference type="InterPro" id="IPR005804">
    <property type="entry name" value="FA_desaturase_dom"/>
</dbReference>
<dbReference type="STRING" id="1097556.R4X7E4"/>
<organism evidence="15 16">
    <name type="scientific">Taphrina deformans (strain PYCC 5710 / ATCC 11124 / CBS 356.35 / IMI 108563 / JCM 9778 / NBRC 8474)</name>
    <name type="common">Peach leaf curl fungus</name>
    <name type="synonym">Lalaria deformans</name>
    <dbReference type="NCBI Taxonomy" id="1097556"/>
    <lineage>
        <taxon>Eukaryota</taxon>
        <taxon>Fungi</taxon>
        <taxon>Dikarya</taxon>
        <taxon>Ascomycota</taxon>
        <taxon>Taphrinomycotina</taxon>
        <taxon>Taphrinomycetes</taxon>
        <taxon>Taphrinales</taxon>
        <taxon>Taphrinaceae</taxon>
        <taxon>Taphrina</taxon>
    </lineage>
</organism>
<dbReference type="eggNOG" id="KOG1600">
    <property type="taxonomic scope" value="Eukaryota"/>
</dbReference>
<evidence type="ECO:0000256" key="9">
    <source>
        <dbReference type="ARBA" id="ARBA00023004"/>
    </source>
</evidence>
<proteinExistence type="inferred from homology"/>
<evidence type="ECO:0000256" key="4">
    <source>
        <dbReference type="ARBA" id="ARBA00022692"/>
    </source>
</evidence>
<keyword evidence="12" id="KW-0275">Fatty acid biosynthesis</keyword>
<dbReference type="GO" id="GO:0004768">
    <property type="term" value="F:stearoyl-CoA 9-desaturase activity"/>
    <property type="evidence" value="ECO:0007669"/>
    <property type="project" value="TreeGrafter"/>
</dbReference>
<keyword evidence="10" id="KW-0443">Lipid metabolism</keyword>
<evidence type="ECO:0000256" key="8">
    <source>
        <dbReference type="ARBA" id="ARBA00023002"/>
    </source>
</evidence>
<dbReference type="Proteomes" id="UP000013776">
    <property type="component" value="Unassembled WGS sequence"/>
</dbReference>
<dbReference type="CDD" id="cd03505">
    <property type="entry name" value="Delta9-FADS-like"/>
    <property type="match status" value="1"/>
</dbReference>
<feature type="domain" description="Cytochrome b5 heme-binding" evidence="14">
    <location>
        <begin position="242"/>
        <end position="314"/>
    </location>
</feature>
<dbReference type="PRINTS" id="PR00075">
    <property type="entry name" value="FACDDSATRASE"/>
</dbReference>
<dbReference type="Gene3D" id="3.10.120.10">
    <property type="entry name" value="Cytochrome b5-like heme/steroid binding domain"/>
    <property type="match status" value="1"/>
</dbReference>
<dbReference type="PROSITE" id="PS50255">
    <property type="entry name" value="CYTOCHROME_B5_2"/>
    <property type="match status" value="1"/>
</dbReference>
<accession>R4X7E4</accession>
<dbReference type="OrthoDB" id="10260134at2759"/>
<keyword evidence="11 13" id="KW-0472">Membrane</keyword>
<keyword evidence="7 13" id="KW-1133">Transmembrane helix</keyword>
<evidence type="ECO:0000256" key="12">
    <source>
        <dbReference type="ARBA" id="ARBA00023160"/>
    </source>
</evidence>
<evidence type="ECO:0000256" key="13">
    <source>
        <dbReference type="SAM" id="Phobius"/>
    </source>
</evidence>
<evidence type="ECO:0000313" key="15">
    <source>
        <dbReference type="EMBL" id="CCG81290.1"/>
    </source>
</evidence>
<evidence type="ECO:0000256" key="7">
    <source>
        <dbReference type="ARBA" id="ARBA00022989"/>
    </source>
</evidence>
<dbReference type="PANTHER" id="PTHR11351:SF31">
    <property type="entry name" value="DESATURASE 1, ISOFORM A-RELATED"/>
    <property type="match status" value="1"/>
</dbReference>
<dbReference type="GO" id="GO:0005789">
    <property type="term" value="C:endoplasmic reticulum membrane"/>
    <property type="evidence" value="ECO:0007669"/>
    <property type="project" value="TreeGrafter"/>
</dbReference>
<dbReference type="InterPro" id="IPR001199">
    <property type="entry name" value="Cyt_B5-like_heme/steroid-bd"/>
</dbReference>
<dbReference type="PANTHER" id="PTHR11351">
    <property type="entry name" value="ACYL-COA DESATURASE"/>
    <property type="match status" value="1"/>
</dbReference>
<sequence>MPLRIVLAIMGTMAFQGSIKWWVIRHRLHHRYTDTDSDPYSAEKGLFHSHMGWIFVKPHYPKLKLIDKSDLNADIIVRLQHKFFLPMSLLYGFVLPAIIGKLWFNDAWMGLLWGGMVARIAIWHCTFLINSLAHYIGDQFYSTDVSARGNFILAMLTNGEGFHNYHHAFPCDYRNGIKALDWDPTKWIVYLLHQYTALVPSIRKISARDIDRARARVALSHSPLAGYARTTDMNVDLPRMTLAEAKKQFMDKPVVVIEGYVVEVGAYAEEHPGGEGLLRAHYGAGDATKAFLKLNNHTAHARGLVEDFRIAEIV</sequence>
<gene>
    <name evidence="15" type="ORF">TAPDE_001023</name>
</gene>
<evidence type="ECO:0000256" key="10">
    <source>
        <dbReference type="ARBA" id="ARBA00023098"/>
    </source>
</evidence>